<protein>
    <submittedName>
        <fullName evidence="2">Uncharacterized protein</fullName>
    </submittedName>
</protein>
<comment type="caution">
    <text evidence="2">The sequence shown here is derived from an EMBL/GenBank/DDBJ whole genome shotgun (WGS) entry which is preliminary data.</text>
</comment>
<keyword evidence="1" id="KW-0472">Membrane</keyword>
<evidence type="ECO:0000313" key="2">
    <source>
        <dbReference type="EMBL" id="KKN52949.1"/>
    </source>
</evidence>
<sequence>MTVLKTEIIVPDKVLEPGDLVSFDVRVTSLHEFTLYVEPIARIPDKVFPHFEESIPPGGSFSWPASFTMPEGSVTIKVDTWAESFDFEWRKVSVTNLTVKTGEVGAARFLPGLLATAGILGIVILGRK</sequence>
<reference evidence="2" key="1">
    <citation type="journal article" date="2015" name="Nature">
        <title>Complex archaea that bridge the gap between prokaryotes and eukaryotes.</title>
        <authorList>
            <person name="Spang A."/>
            <person name="Saw J.H."/>
            <person name="Jorgensen S.L."/>
            <person name="Zaremba-Niedzwiedzka K."/>
            <person name="Martijn J."/>
            <person name="Lind A.E."/>
            <person name="van Eijk R."/>
            <person name="Schleper C."/>
            <person name="Guy L."/>
            <person name="Ettema T.J."/>
        </authorList>
    </citation>
    <scope>NUCLEOTIDE SEQUENCE</scope>
</reference>
<feature type="transmembrane region" description="Helical" evidence="1">
    <location>
        <begin position="106"/>
        <end position="126"/>
    </location>
</feature>
<name>A0A0F9RDI8_9ZZZZ</name>
<keyword evidence="1" id="KW-0812">Transmembrane</keyword>
<organism evidence="2">
    <name type="scientific">marine sediment metagenome</name>
    <dbReference type="NCBI Taxonomy" id="412755"/>
    <lineage>
        <taxon>unclassified sequences</taxon>
        <taxon>metagenomes</taxon>
        <taxon>ecological metagenomes</taxon>
    </lineage>
</organism>
<dbReference type="EMBL" id="LAZR01000997">
    <property type="protein sequence ID" value="KKN52949.1"/>
    <property type="molecule type" value="Genomic_DNA"/>
</dbReference>
<dbReference type="AlphaFoldDB" id="A0A0F9RDI8"/>
<evidence type="ECO:0000256" key="1">
    <source>
        <dbReference type="SAM" id="Phobius"/>
    </source>
</evidence>
<accession>A0A0F9RDI8</accession>
<proteinExistence type="predicted"/>
<gene>
    <name evidence="2" type="ORF">LCGC14_0607500</name>
</gene>
<keyword evidence="1" id="KW-1133">Transmembrane helix</keyword>